<keyword evidence="11" id="KW-1185">Reference proteome</keyword>
<dbReference type="PANTHER" id="PTHR47870">
    <property type="entry name" value="CYTOCHROME C-TYPE BIOGENESIS PROTEIN CCMH"/>
    <property type="match status" value="1"/>
</dbReference>
<evidence type="ECO:0000256" key="2">
    <source>
        <dbReference type="ARBA" id="ARBA00022617"/>
    </source>
</evidence>
<evidence type="ECO:0000256" key="4">
    <source>
        <dbReference type="ARBA" id="ARBA00022729"/>
    </source>
</evidence>
<evidence type="ECO:0000256" key="7">
    <source>
        <dbReference type="RuleBase" id="RU364112"/>
    </source>
</evidence>
<gene>
    <name evidence="10" type="primary">ccmH_1</name>
    <name evidence="9" type="ORF">BF17_22680</name>
    <name evidence="10" type="ORF">ERS008667_01882</name>
</gene>
<evidence type="ECO:0000256" key="1">
    <source>
        <dbReference type="ARBA" id="ARBA00010342"/>
    </source>
</evidence>
<dbReference type="PATRIC" id="fig|367190.3.peg.4478"/>
<dbReference type="GO" id="GO:0017004">
    <property type="term" value="P:cytochrome complex assembly"/>
    <property type="evidence" value="ECO:0007669"/>
    <property type="project" value="UniProtKB-KW"/>
</dbReference>
<evidence type="ECO:0000313" key="12">
    <source>
        <dbReference type="Proteomes" id="UP000038204"/>
    </source>
</evidence>
<dbReference type="Proteomes" id="UP000019439">
    <property type="component" value="Chromosome"/>
</dbReference>
<keyword evidence="2 7" id="KW-0349">Heme</keyword>
<name>A0A0T9Q2X9_9GAMM</name>
<organism evidence="10 12">
    <name type="scientific">Yersinia similis</name>
    <dbReference type="NCBI Taxonomy" id="367190"/>
    <lineage>
        <taxon>Bacteria</taxon>
        <taxon>Pseudomonadati</taxon>
        <taxon>Pseudomonadota</taxon>
        <taxon>Gammaproteobacteria</taxon>
        <taxon>Enterobacterales</taxon>
        <taxon>Yersiniaceae</taxon>
        <taxon>Yersinia</taxon>
    </lineage>
</organism>
<sequence length="170" mass="19358">MRLLSLLLGLILSWGVLATIDTYRFSSVEQEQQYRALTEQLRCPKCQNNSIADSNATIAADMRAKVYELMQQGYSKQQIIDYMVARYGNFVTYEPPVTVATIILWAGPLLFVLIGAAIVVLRARRRVEKEMPLSQQEQQRLQSLLAENGVLQNNALQNNKLQEKSDRKQP</sequence>
<evidence type="ECO:0000259" key="8">
    <source>
        <dbReference type="Pfam" id="PF03918"/>
    </source>
</evidence>
<dbReference type="GeneID" id="96666141"/>
<evidence type="ECO:0000313" key="11">
    <source>
        <dbReference type="Proteomes" id="UP000019439"/>
    </source>
</evidence>
<reference evidence="10 12" key="2">
    <citation type="submission" date="2015-03" db="EMBL/GenBank/DDBJ databases">
        <authorList>
            <person name="Murphy D."/>
        </authorList>
    </citation>
    <scope>NUCLEOTIDE SEQUENCE [LARGE SCALE GENOMIC DNA]</scope>
    <source>
        <strain evidence="10 12">Y233</strain>
    </source>
</reference>
<dbReference type="EMBL" id="CP007230">
    <property type="protein sequence ID" value="AHK21748.1"/>
    <property type="molecule type" value="Genomic_DNA"/>
</dbReference>
<dbReference type="InterPro" id="IPR051263">
    <property type="entry name" value="C-type_cytochrome_biogenesis"/>
</dbReference>
<feature type="domain" description="CcmH/CycL/Ccl2/NrfF N-terminal" evidence="8">
    <location>
        <begin position="7"/>
        <end position="145"/>
    </location>
</feature>
<keyword evidence="4 7" id="KW-0732">Signal</keyword>
<dbReference type="InterPro" id="IPR038297">
    <property type="entry name" value="CcmH/CycL/NrfF/Ccl2_sf"/>
</dbReference>
<dbReference type="AlphaFoldDB" id="A0A0T9Q2X9"/>
<accession>A0A0T9Q2X9</accession>
<keyword evidence="5" id="KW-0201">Cytochrome c-type biogenesis</keyword>
<evidence type="ECO:0000256" key="6">
    <source>
        <dbReference type="ARBA" id="ARBA00023004"/>
    </source>
</evidence>
<dbReference type="PANTHER" id="PTHR47870:SF1">
    <property type="entry name" value="CYTOCHROME C-TYPE BIOGENESIS PROTEIN CCMH"/>
    <property type="match status" value="1"/>
</dbReference>
<dbReference type="KEGG" id="ysi:BF17_22680"/>
<dbReference type="GO" id="GO:0005886">
    <property type="term" value="C:plasma membrane"/>
    <property type="evidence" value="ECO:0007669"/>
    <property type="project" value="TreeGrafter"/>
</dbReference>
<evidence type="ECO:0000256" key="3">
    <source>
        <dbReference type="ARBA" id="ARBA00022723"/>
    </source>
</evidence>
<evidence type="ECO:0000313" key="9">
    <source>
        <dbReference type="EMBL" id="AHK21748.1"/>
    </source>
</evidence>
<dbReference type="FunFam" id="1.10.8.640:FF:000001">
    <property type="entry name" value="Cytochrome c-type biogenesis protein"/>
    <property type="match status" value="1"/>
</dbReference>
<comment type="similarity">
    <text evidence="1 7">Belongs to the CcmH/CycL/Ccl2/NrfF family.</text>
</comment>
<keyword evidence="3 7" id="KW-0479">Metal-binding</keyword>
<dbReference type="InterPro" id="IPR005616">
    <property type="entry name" value="CcmH/CycL/Ccl2/NrfF_N"/>
</dbReference>
<evidence type="ECO:0000256" key="5">
    <source>
        <dbReference type="ARBA" id="ARBA00022748"/>
    </source>
</evidence>
<dbReference type="Gene3D" id="1.10.8.640">
    <property type="entry name" value="Cytochrome C biogenesis protein"/>
    <property type="match status" value="1"/>
</dbReference>
<reference evidence="9 11" key="1">
    <citation type="journal article" date="2014" name="Genome Announc.">
        <title>Genome Sequence of Yersinia similis Y228T, a Member of the Yersinia pseudotuberculosis Complex.</title>
        <authorList>
            <person name="Sprague L.D."/>
            <person name="Neubauer H."/>
        </authorList>
    </citation>
    <scope>NUCLEOTIDE SEQUENCE [LARGE SCALE GENOMIC DNA]</scope>
    <source>
        <strain evidence="9 11">228</strain>
    </source>
</reference>
<comment type="function">
    <text evidence="7">Possible subunit of a heme lyase.</text>
</comment>
<proteinExistence type="inferred from homology"/>
<dbReference type="CDD" id="cd16378">
    <property type="entry name" value="CcmH_N"/>
    <property type="match status" value="1"/>
</dbReference>
<keyword evidence="7" id="KW-0472">Membrane</keyword>
<dbReference type="Proteomes" id="UP000038204">
    <property type="component" value="Unassembled WGS sequence"/>
</dbReference>
<dbReference type="GO" id="GO:0046872">
    <property type="term" value="F:metal ion binding"/>
    <property type="evidence" value="ECO:0007669"/>
    <property type="project" value="UniProtKB-KW"/>
</dbReference>
<dbReference type="EMBL" id="CQBK01000012">
    <property type="protein sequence ID" value="CNH92172.1"/>
    <property type="molecule type" value="Genomic_DNA"/>
</dbReference>
<feature type="transmembrane region" description="Helical" evidence="7">
    <location>
        <begin position="97"/>
        <end position="121"/>
    </location>
</feature>
<dbReference type="Pfam" id="PF03918">
    <property type="entry name" value="CcmH"/>
    <property type="match status" value="1"/>
</dbReference>
<protein>
    <recommendedName>
        <fullName evidence="7">Cytochrome c-type biogenesis protein</fullName>
    </recommendedName>
</protein>
<dbReference type="RefSeq" id="WP_025384360.1">
    <property type="nucleotide sequence ID" value="NZ_CABIIH010000014.1"/>
</dbReference>
<keyword evidence="7" id="KW-1133">Transmembrane helix</keyword>
<keyword evidence="6 7" id="KW-0408">Iron</keyword>
<keyword evidence="7" id="KW-0812">Transmembrane</keyword>
<evidence type="ECO:0000313" key="10">
    <source>
        <dbReference type="EMBL" id="CNH92172.1"/>
    </source>
</evidence>